<dbReference type="Proteomes" id="UP000321157">
    <property type="component" value="Unassembled WGS sequence"/>
</dbReference>
<dbReference type="EMBL" id="BJXX01000027">
    <property type="protein sequence ID" value="GEN33173.1"/>
    <property type="molecule type" value="Genomic_DNA"/>
</dbReference>
<gene>
    <name evidence="5" type="primary">yqjP</name>
    <name evidence="5" type="ORF">ADA01nite_06330</name>
</gene>
<protein>
    <submittedName>
        <fullName evidence="5">Putative metallo-hydrolase YqjP</fullName>
    </submittedName>
</protein>
<dbReference type="GO" id="GO:0016787">
    <property type="term" value="F:hydrolase activity"/>
    <property type="evidence" value="ECO:0007669"/>
    <property type="project" value="UniProtKB-KW"/>
</dbReference>
<evidence type="ECO:0000256" key="1">
    <source>
        <dbReference type="ARBA" id="ARBA00034221"/>
    </source>
</evidence>
<comment type="catalytic activity">
    <reaction evidence="3">
        <text>3',5'-cyclic UMP + H2O = UMP + H(+)</text>
        <dbReference type="Rhea" id="RHEA:70575"/>
        <dbReference type="ChEBI" id="CHEBI:15377"/>
        <dbReference type="ChEBI" id="CHEBI:15378"/>
        <dbReference type="ChEBI" id="CHEBI:57865"/>
        <dbReference type="ChEBI" id="CHEBI:184387"/>
    </reaction>
    <physiologicalReaction direction="left-to-right" evidence="3">
        <dbReference type="Rhea" id="RHEA:70576"/>
    </physiologicalReaction>
</comment>
<dbReference type="SUPFAM" id="SSF56281">
    <property type="entry name" value="Metallo-hydrolase/oxidoreductase"/>
    <property type="match status" value="1"/>
</dbReference>
<evidence type="ECO:0000256" key="3">
    <source>
        <dbReference type="ARBA" id="ARBA00048505"/>
    </source>
</evidence>
<evidence type="ECO:0000313" key="5">
    <source>
        <dbReference type="EMBL" id="GEN33173.1"/>
    </source>
</evidence>
<dbReference type="InterPro" id="IPR050662">
    <property type="entry name" value="Sec-metab_biosynth-thioest"/>
</dbReference>
<dbReference type="SMART" id="SM00849">
    <property type="entry name" value="Lactamase_B"/>
    <property type="match status" value="1"/>
</dbReference>
<dbReference type="Pfam" id="PF00753">
    <property type="entry name" value="Lactamase_B"/>
    <property type="match status" value="1"/>
</dbReference>
<reference evidence="5 6" key="1">
    <citation type="submission" date="2019-07" db="EMBL/GenBank/DDBJ databases">
        <title>Whole genome shotgun sequence of Aneurinibacillus danicus NBRC 102444.</title>
        <authorList>
            <person name="Hosoyama A."/>
            <person name="Uohara A."/>
            <person name="Ohji S."/>
            <person name="Ichikawa N."/>
        </authorList>
    </citation>
    <scope>NUCLEOTIDE SEQUENCE [LARGE SCALE GENOMIC DNA]</scope>
    <source>
        <strain evidence="5 6">NBRC 102444</strain>
    </source>
</reference>
<comment type="function">
    <text evidence="2">Counteracts the endogenous Pycsar antiviral defense system. Phosphodiesterase that enables metal-dependent hydrolysis of host cyclic nucleotide Pycsar defense signals such as cCMP and cUMP.</text>
</comment>
<name>A0A511V619_9BACL</name>
<evidence type="ECO:0000259" key="4">
    <source>
        <dbReference type="SMART" id="SM00849"/>
    </source>
</evidence>
<dbReference type="PANTHER" id="PTHR23131">
    <property type="entry name" value="ENDORIBONUCLEASE LACTB2"/>
    <property type="match status" value="1"/>
</dbReference>
<dbReference type="InterPro" id="IPR001279">
    <property type="entry name" value="Metallo-B-lactamas"/>
</dbReference>
<comment type="catalytic activity">
    <reaction evidence="1">
        <text>3',5'-cyclic CMP + H2O = CMP + H(+)</text>
        <dbReference type="Rhea" id="RHEA:72675"/>
        <dbReference type="ChEBI" id="CHEBI:15377"/>
        <dbReference type="ChEBI" id="CHEBI:15378"/>
        <dbReference type="ChEBI" id="CHEBI:58003"/>
        <dbReference type="ChEBI" id="CHEBI:60377"/>
    </reaction>
    <physiologicalReaction direction="left-to-right" evidence="1">
        <dbReference type="Rhea" id="RHEA:72676"/>
    </physiologicalReaction>
</comment>
<dbReference type="OrthoDB" id="9761531at2"/>
<comment type="caution">
    <text evidence="5">The sequence shown here is derived from an EMBL/GenBank/DDBJ whole genome shotgun (WGS) entry which is preliminary data.</text>
</comment>
<dbReference type="Gene3D" id="3.60.15.10">
    <property type="entry name" value="Ribonuclease Z/Hydroxyacylglutathione hydrolase-like"/>
    <property type="match status" value="1"/>
</dbReference>
<keyword evidence="5" id="KW-0378">Hydrolase</keyword>
<proteinExistence type="predicted"/>
<sequence>MERTNQSIEVLPLKIPTPFSVGPINVFLLKGESCTLVDVGPKTKEAFELLDRFLKENGLAWHNIDQVFLTHQHVDHSGLTAEVVTRSDAKVIAHPDAVPYVTMDEAFMQHHDDFFRTLYEENGVPRTLLGYVERFKEMMAIYSEPAPVHQTMTGGEKLEGCEEWRTVFTPGHTQNHLALYREQDGLMLSGDFLIKEISSNAFVEPPMRSGQKRPRPLLVYRDAMQRIAEIPVRRMLSAHGEEIENPAELIAYRLRRNDDRAEKIRELLTDGDKTVFELTQLLFPAIYLKELPLTFSEILGHLDLLEERKQVEAVWIEKEHIYRYKQVK</sequence>
<evidence type="ECO:0000256" key="2">
    <source>
        <dbReference type="ARBA" id="ARBA00034301"/>
    </source>
</evidence>
<feature type="domain" description="Metallo-beta-lactamase" evidence="4">
    <location>
        <begin position="23"/>
        <end position="239"/>
    </location>
</feature>
<dbReference type="RefSeq" id="WP_146808467.1">
    <property type="nucleotide sequence ID" value="NZ_BJXX01000027.1"/>
</dbReference>
<accession>A0A511V619</accession>
<keyword evidence="6" id="KW-1185">Reference proteome</keyword>
<evidence type="ECO:0000313" key="6">
    <source>
        <dbReference type="Proteomes" id="UP000321157"/>
    </source>
</evidence>
<dbReference type="AlphaFoldDB" id="A0A511V619"/>
<dbReference type="InterPro" id="IPR036866">
    <property type="entry name" value="RibonucZ/Hydroxyglut_hydro"/>
</dbReference>
<organism evidence="5 6">
    <name type="scientific">Aneurinibacillus danicus</name>
    <dbReference type="NCBI Taxonomy" id="267746"/>
    <lineage>
        <taxon>Bacteria</taxon>
        <taxon>Bacillati</taxon>
        <taxon>Bacillota</taxon>
        <taxon>Bacilli</taxon>
        <taxon>Bacillales</taxon>
        <taxon>Paenibacillaceae</taxon>
        <taxon>Aneurinibacillus group</taxon>
        <taxon>Aneurinibacillus</taxon>
    </lineage>
</organism>